<accession>A0A2C5XHA5</accession>
<dbReference type="InterPro" id="IPR008728">
    <property type="entry name" value="Elongator_complex_protein_4"/>
</dbReference>
<feature type="region of interest" description="Disordered" evidence="9">
    <location>
        <begin position="355"/>
        <end position="377"/>
    </location>
</feature>
<protein>
    <recommendedName>
        <fullName evidence="5">Elongator complex protein 4</fullName>
    </recommendedName>
</protein>
<feature type="region of interest" description="Disordered" evidence="9">
    <location>
        <begin position="1"/>
        <end position="50"/>
    </location>
</feature>
<dbReference type="CDD" id="cd19494">
    <property type="entry name" value="Elp4"/>
    <property type="match status" value="1"/>
</dbReference>
<reference evidence="10 11" key="1">
    <citation type="submission" date="2017-06" db="EMBL/GenBank/DDBJ databases">
        <title>Ant-infecting Ophiocordyceps genomes reveal a high diversity of potential behavioral manipulation genes and a possible major role for enterotoxins.</title>
        <authorList>
            <person name="De Bekker C."/>
            <person name="Evans H.C."/>
            <person name="Brachmann A."/>
            <person name="Hughes D.P."/>
        </authorList>
    </citation>
    <scope>NUCLEOTIDE SEQUENCE [LARGE SCALE GENOMIC DNA]</scope>
    <source>
        <strain evidence="10 11">1348a</strain>
    </source>
</reference>
<evidence type="ECO:0000256" key="8">
    <source>
        <dbReference type="ARBA" id="ARBA00023242"/>
    </source>
</evidence>
<evidence type="ECO:0000313" key="10">
    <source>
        <dbReference type="EMBL" id="PHH72369.1"/>
    </source>
</evidence>
<comment type="similarity">
    <text evidence="4">Belongs to the ELP4 family.</text>
</comment>
<dbReference type="EMBL" id="NJEU01000590">
    <property type="protein sequence ID" value="PHH72369.1"/>
    <property type="molecule type" value="Genomic_DNA"/>
</dbReference>
<evidence type="ECO:0000256" key="2">
    <source>
        <dbReference type="ARBA" id="ARBA00004496"/>
    </source>
</evidence>
<dbReference type="InterPro" id="IPR027417">
    <property type="entry name" value="P-loop_NTPase"/>
</dbReference>
<evidence type="ECO:0000256" key="1">
    <source>
        <dbReference type="ARBA" id="ARBA00004123"/>
    </source>
</evidence>
<evidence type="ECO:0000313" key="11">
    <source>
        <dbReference type="Proteomes" id="UP000224854"/>
    </source>
</evidence>
<evidence type="ECO:0000256" key="5">
    <source>
        <dbReference type="ARBA" id="ARBA00020265"/>
    </source>
</evidence>
<dbReference type="GO" id="GO:0033588">
    <property type="term" value="C:elongator holoenzyme complex"/>
    <property type="evidence" value="ECO:0007669"/>
    <property type="project" value="InterPro"/>
</dbReference>
<gene>
    <name evidence="10" type="ORF">CDD82_6019</name>
</gene>
<dbReference type="Proteomes" id="UP000224854">
    <property type="component" value="Unassembled WGS sequence"/>
</dbReference>
<dbReference type="OrthoDB" id="289162at2759"/>
<keyword evidence="11" id="KW-1185">Reference proteome</keyword>
<evidence type="ECO:0000256" key="9">
    <source>
        <dbReference type="SAM" id="MobiDB-lite"/>
    </source>
</evidence>
<evidence type="ECO:0000256" key="6">
    <source>
        <dbReference type="ARBA" id="ARBA00022490"/>
    </source>
</evidence>
<proteinExistence type="inferred from homology"/>
<dbReference type="GO" id="GO:0002098">
    <property type="term" value="P:tRNA wobble uridine modification"/>
    <property type="evidence" value="ECO:0007669"/>
    <property type="project" value="InterPro"/>
</dbReference>
<dbReference type="PANTHER" id="PTHR12896:SF1">
    <property type="entry name" value="ELONGATOR COMPLEX PROTEIN 4"/>
    <property type="match status" value="1"/>
</dbReference>
<evidence type="ECO:0000256" key="4">
    <source>
        <dbReference type="ARBA" id="ARBA00007573"/>
    </source>
</evidence>
<keyword evidence="6" id="KW-0963">Cytoplasm</keyword>
<keyword evidence="7" id="KW-0819">tRNA processing</keyword>
<dbReference type="Pfam" id="PF05625">
    <property type="entry name" value="PAXNEB"/>
    <property type="match status" value="1"/>
</dbReference>
<dbReference type="Gene3D" id="3.40.50.300">
    <property type="entry name" value="P-loop containing nucleotide triphosphate hydrolases"/>
    <property type="match status" value="1"/>
</dbReference>
<name>A0A2C5XHA5_9HYPO</name>
<comment type="caution">
    <text evidence="10">The sequence shown here is derived from an EMBL/GenBank/DDBJ whole genome shotgun (WGS) entry which is preliminary data.</text>
</comment>
<dbReference type="PANTHER" id="PTHR12896">
    <property type="entry name" value="PAX6 NEIGHBOR PROTEIN PAXNEB"/>
    <property type="match status" value="1"/>
</dbReference>
<evidence type="ECO:0000256" key="3">
    <source>
        <dbReference type="ARBA" id="ARBA00005043"/>
    </source>
</evidence>
<comment type="pathway">
    <text evidence="3">tRNA modification; 5-methoxycarbonylmethyl-2-thiouridine-tRNA biosynthesis.</text>
</comment>
<comment type="subcellular location">
    <subcellularLocation>
        <location evidence="2">Cytoplasm</location>
    </subcellularLocation>
    <subcellularLocation>
        <location evidence="1">Nucleus</location>
    </subcellularLocation>
</comment>
<organism evidence="10 11">
    <name type="scientific">Ophiocordyceps australis</name>
    <dbReference type="NCBI Taxonomy" id="1399860"/>
    <lineage>
        <taxon>Eukaryota</taxon>
        <taxon>Fungi</taxon>
        <taxon>Dikarya</taxon>
        <taxon>Ascomycota</taxon>
        <taxon>Pezizomycotina</taxon>
        <taxon>Sordariomycetes</taxon>
        <taxon>Hypocreomycetidae</taxon>
        <taxon>Hypocreales</taxon>
        <taxon>Ophiocordycipitaceae</taxon>
        <taxon>Ophiocordyceps</taxon>
    </lineage>
</organism>
<sequence>MSFRKRNTVIRATGSQRDPDKPSNAINHGLVSAGVRPSPLDGRPTTSTGTASLDQLLAGHAGLPLASSLLLEENGTSDFSGVLLRYYAAEGLVQGHTIHVLGTDELVWRRQLPGLAKASTTENSSKISVPAEKMRIAWRYEALGGANKKASLPAGNTSAEPFCHSFDMSKHLDAAAVQGQVEFTNCITHAGGVPFSSFLDRLGSVLQKSPPSSIHRVLVPGLLSPALYSSAACQPQNVLQFLHGLRNLLRKFPNQATAMLTLPLPLYPRSSGLTRWMELLVDGVMELVPLNHRSLVTTGEADAKTQGLLKMHSYPVFHEKGGGLQDALCCQDLGFSLSALDGIVISPLSLPPLGSDETATKSSSEVVKETTQQKLEF</sequence>
<keyword evidence="8" id="KW-0539">Nucleus</keyword>
<feature type="compositionally biased region" description="Polar residues" evidence="9">
    <location>
        <begin position="360"/>
        <end position="377"/>
    </location>
</feature>
<dbReference type="GO" id="GO:0005737">
    <property type="term" value="C:cytoplasm"/>
    <property type="evidence" value="ECO:0007669"/>
    <property type="project" value="UniProtKB-SubCell"/>
</dbReference>
<dbReference type="UniPathway" id="UPA00988"/>
<dbReference type="GO" id="GO:0008023">
    <property type="term" value="C:transcription elongation factor complex"/>
    <property type="evidence" value="ECO:0007669"/>
    <property type="project" value="TreeGrafter"/>
</dbReference>
<dbReference type="AlphaFoldDB" id="A0A2C5XHA5"/>
<evidence type="ECO:0000256" key="7">
    <source>
        <dbReference type="ARBA" id="ARBA00022694"/>
    </source>
</evidence>